<dbReference type="InterPro" id="IPR001173">
    <property type="entry name" value="Glyco_trans_2-like"/>
</dbReference>
<gene>
    <name evidence="3" type="ORF">AB7A72_13530</name>
</gene>
<evidence type="ECO:0000313" key="4">
    <source>
        <dbReference type="Proteomes" id="UP001562178"/>
    </source>
</evidence>
<dbReference type="RefSeq" id="WP_369460281.1">
    <property type="nucleotide sequence ID" value="NZ_JBGBDC010000005.1"/>
</dbReference>
<organism evidence="3 4">
    <name type="scientific">Comamonas sediminis</name>
    <dbReference type="NCBI Taxonomy" id="1783360"/>
    <lineage>
        <taxon>Bacteria</taxon>
        <taxon>Pseudomonadati</taxon>
        <taxon>Pseudomonadota</taxon>
        <taxon>Betaproteobacteria</taxon>
        <taxon>Burkholderiales</taxon>
        <taxon>Comamonadaceae</taxon>
        <taxon>Comamonas</taxon>
    </lineage>
</organism>
<keyword evidence="3" id="KW-0328">Glycosyltransferase</keyword>
<proteinExistence type="predicted"/>
<dbReference type="Pfam" id="PF00535">
    <property type="entry name" value="Glycos_transf_2"/>
    <property type="match status" value="1"/>
</dbReference>
<dbReference type="Gene3D" id="3.90.550.10">
    <property type="entry name" value="Spore Coat Polysaccharide Biosynthesis Protein SpsA, Chain A"/>
    <property type="match status" value="1"/>
</dbReference>
<keyword evidence="1" id="KW-0812">Transmembrane</keyword>
<name>A0ABV4B3X0_9BURK</name>
<evidence type="ECO:0000256" key="1">
    <source>
        <dbReference type="SAM" id="Phobius"/>
    </source>
</evidence>
<keyword evidence="4" id="KW-1185">Reference proteome</keyword>
<keyword evidence="3" id="KW-0808">Transferase</keyword>
<dbReference type="CDD" id="cd04187">
    <property type="entry name" value="DPM1_like_bac"/>
    <property type="match status" value="1"/>
</dbReference>
<dbReference type="Proteomes" id="UP001562178">
    <property type="component" value="Unassembled WGS sequence"/>
</dbReference>
<dbReference type="EC" id="2.4.-.-" evidence="3"/>
<feature type="transmembrane region" description="Helical" evidence="1">
    <location>
        <begin position="229"/>
        <end position="254"/>
    </location>
</feature>
<accession>A0ABV4B3X0</accession>
<sequence length="314" mass="35294">MMFSIVIPVYKNEASLPRLISALAELKNSIQCELEVVFVVDGSPDNSFGLLRESLHTLPFATQLLLHSRNFGSFAAIRTGLKAARGDFFGVMAADLQEPPELMISFAEALQKDECDVVVGTRTGRDDPFLSRIASQAFWSLYRKYVVKDMPSGGVDVFGCNRQFRDELLQLQESRSSLVALIFWLGFRRKLIDYSRQARQEGVSGWTFRKKLDYMLDSIFAFSDAPIRALLRLGFIGCLISVLLMVMVFVAKIVGDIPVPGYTATLLVVLFFGALNMFSLGIVGTYAWRTYENSKQRPLAVTSLIFNNFEKHHD</sequence>
<evidence type="ECO:0000313" key="3">
    <source>
        <dbReference type="EMBL" id="MEY2252033.1"/>
    </source>
</evidence>
<keyword evidence="1" id="KW-1133">Transmembrane helix</keyword>
<feature type="domain" description="Glycosyltransferase 2-like" evidence="2">
    <location>
        <begin position="4"/>
        <end position="169"/>
    </location>
</feature>
<protein>
    <submittedName>
        <fullName evidence="3">Glycosyltransferase family 2 protein</fullName>
        <ecNumber evidence="3">2.4.-.-</ecNumber>
    </submittedName>
</protein>
<dbReference type="InterPro" id="IPR050256">
    <property type="entry name" value="Glycosyltransferase_2"/>
</dbReference>
<dbReference type="EMBL" id="JBGBDC010000005">
    <property type="protein sequence ID" value="MEY2252033.1"/>
    <property type="molecule type" value="Genomic_DNA"/>
</dbReference>
<reference evidence="3 4" key="1">
    <citation type="journal article" date="2016" name="Int. J. Syst. Evol. Microbiol.">
        <title>Description of Comamonas sediminis sp. nov., isolated from lagoon sediments.</title>
        <authorList>
            <person name="Subhash Y."/>
            <person name="Bang J.J."/>
            <person name="You T.H."/>
            <person name="Lee S.S."/>
        </authorList>
    </citation>
    <scope>NUCLEOTIDE SEQUENCE [LARGE SCALE GENOMIC DNA]</scope>
    <source>
        <strain evidence="3 4">JCM 31169</strain>
    </source>
</reference>
<keyword evidence="1" id="KW-0472">Membrane</keyword>
<dbReference type="PANTHER" id="PTHR48090">
    <property type="entry name" value="UNDECAPRENYL-PHOSPHATE 4-DEOXY-4-FORMAMIDO-L-ARABINOSE TRANSFERASE-RELATED"/>
    <property type="match status" value="1"/>
</dbReference>
<dbReference type="PANTHER" id="PTHR48090:SF8">
    <property type="entry name" value="GLYCOSYLTRANSFERASE CSBB-RELATED"/>
    <property type="match status" value="1"/>
</dbReference>
<evidence type="ECO:0000259" key="2">
    <source>
        <dbReference type="Pfam" id="PF00535"/>
    </source>
</evidence>
<comment type="caution">
    <text evidence="3">The sequence shown here is derived from an EMBL/GenBank/DDBJ whole genome shotgun (WGS) entry which is preliminary data.</text>
</comment>
<feature type="transmembrane region" description="Helical" evidence="1">
    <location>
        <begin position="266"/>
        <end position="288"/>
    </location>
</feature>
<dbReference type="InterPro" id="IPR029044">
    <property type="entry name" value="Nucleotide-diphossugar_trans"/>
</dbReference>
<dbReference type="SUPFAM" id="SSF53448">
    <property type="entry name" value="Nucleotide-diphospho-sugar transferases"/>
    <property type="match status" value="1"/>
</dbReference>
<dbReference type="GO" id="GO:0016757">
    <property type="term" value="F:glycosyltransferase activity"/>
    <property type="evidence" value="ECO:0007669"/>
    <property type="project" value="UniProtKB-KW"/>
</dbReference>